<reference evidence="7" key="1">
    <citation type="submission" date="2020-05" db="EMBL/GenBank/DDBJ databases">
        <title>WGS assembly of Panicum virgatum.</title>
        <authorList>
            <person name="Lovell J.T."/>
            <person name="Jenkins J."/>
            <person name="Shu S."/>
            <person name="Juenger T.E."/>
            <person name="Schmutz J."/>
        </authorList>
    </citation>
    <scope>NUCLEOTIDE SEQUENCE</scope>
    <source>
        <strain evidence="7">AP13</strain>
    </source>
</reference>
<dbReference type="GO" id="GO:0033290">
    <property type="term" value="C:eukaryotic 48S preinitiation complex"/>
    <property type="evidence" value="ECO:0007669"/>
    <property type="project" value="UniProtKB-UniRule"/>
</dbReference>
<dbReference type="AlphaFoldDB" id="A0A8T0VEB3"/>
<keyword evidence="3 4" id="KW-0648">Protein biosynthesis</keyword>
<gene>
    <name evidence="7" type="ORF">PVAP13_2NG125000</name>
</gene>
<dbReference type="PIRSF" id="PIRSF016255">
    <property type="entry name" value="eIF3e_su6"/>
    <property type="match status" value="1"/>
</dbReference>
<dbReference type="GO" id="GO:0071540">
    <property type="term" value="C:eukaryotic translation initiation factor 3 complex, eIF3e"/>
    <property type="evidence" value="ECO:0007669"/>
    <property type="project" value="UniProtKB-UniRule"/>
</dbReference>
<comment type="subunit">
    <text evidence="4 5">Component of the eukaryotic translation initiation factor 3 (eIF-3) complex.</text>
</comment>
<evidence type="ECO:0000313" key="7">
    <source>
        <dbReference type="EMBL" id="KAG2632785.1"/>
    </source>
</evidence>
<evidence type="ECO:0000259" key="6">
    <source>
        <dbReference type="PROSITE" id="PS50250"/>
    </source>
</evidence>
<comment type="subcellular location">
    <subcellularLocation>
        <location evidence="4 5">Cytoplasm</location>
    </subcellularLocation>
</comment>
<keyword evidence="1 4" id="KW-0963">Cytoplasm</keyword>
<dbReference type="SUPFAM" id="SSF46785">
    <property type="entry name" value="Winged helix' DNA-binding domain"/>
    <property type="match status" value="1"/>
</dbReference>
<dbReference type="Pfam" id="PF09440">
    <property type="entry name" value="eIF3_N"/>
    <property type="match status" value="1"/>
</dbReference>
<dbReference type="SMART" id="SM01186">
    <property type="entry name" value="eIF3_N"/>
    <property type="match status" value="1"/>
</dbReference>
<comment type="similarity">
    <text evidence="4 5">Belongs to the eIF-3 subunit E family.</text>
</comment>
<sequence>MAEHDLTALLAAQMDRHLVFPLLEFLQERQLYSEPEILEAAAPLVTFLQNPQLVQELRPDKQYNIHMLQDRYQIGPDQIEALYQYAKFQFECGNYSGAADYLYQYRALCTNSERSVSALWGKLAAEILMQNWDVALEELNRLKEIIDSKNFSSPLNQLQNRIWLMHWALFIFFNHENGRNGIIDLFFQDRYLNAIQTNAHHLLRYLATAVVVNKRRRNMLKELIKVIQQEQHSYKDPITEFLECLYVNYDFDGAQQKLMECEQVILNDPFLGKRIEGNFVTVPLRDEFLENARLFIFETYCRIHRCIDISMLAQKLNMSYDEAELWIMNLVRSSKLDARIDSVSGTLIMTTNHVNVHEQIIESLKGLNMRTYMLAKNIVEPAQAAQQAAR</sequence>
<dbReference type="InterPro" id="IPR011990">
    <property type="entry name" value="TPR-like_helical_dom_sf"/>
</dbReference>
<accession>A0A8T0VEB3</accession>
<evidence type="ECO:0000256" key="1">
    <source>
        <dbReference type="ARBA" id="ARBA00022490"/>
    </source>
</evidence>
<evidence type="ECO:0000256" key="3">
    <source>
        <dbReference type="ARBA" id="ARBA00022917"/>
    </source>
</evidence>
<dbReference type="PANTHER" id="PTHR10317">
    <property type="entry name" value="EUKARYOTIC TRANSLATION INITIATION FACTOR 3 SUBUNIT E"/>
    <property type="match status" value="1"/>
</dbReference>
<dbReference type="InterPro" id="IPR036390">
    <property type="entry name" value="WH_DNA-bd_sf"/>
</dbReference>
<dbReference type="Pfam" id="PF01399">
    <property type="entry name" value="PCI"/>
    <property type="match status" value="1"/>
</dbReference>
<proteinExistence type="inferred from homology"/>
<comment type="caution">
    <text evidence="7">The sequence shown here is derived from an EMBL/GenBank/DDBJ whole genome shotgun (WGS) entry which is preliminary data.</text>
</comment>
<dbReference type="GO" id="GO:0016282">
    <property type="term" value="C:eukaryotic 43S preinitiation complex"/>
    <property type="evidence" value="ECO:0007669"/>
    <property type="project" value="UniProtKB-UniRule"/>
</dbReference>
<keyword evidence="8" id="KW-1185">Reference proteome</keyword>
<protein>
    <recommendedName>
        <fullName evidence="4 5">Eukaryotic translation initiation factor 3 subunit E</fullName>
        <shortName evidence="4">eIF3e</shortName>
    </recommendedName>
    <alternativeName>
        <fullName evidence="4">Eukaryotic translation initiation factor 3 subunit 6</fullName>
    </alternativeName>
</protein>
<dbReference type="InterPro" id="IPR000717">
    <property type="entry name" value="PCI_dom"/>
</dbReference>
<dbReference type="InterPro" id="IPR016650">
    <property type="entry name" value="eIF3e"/>
</dbReference>
<evidence type="ECO:0000256" key="2">
    <source>
        <dbReference type="ARBA" id="ARBA00022540"/>
    </source>
</evidence>
<dbReference type="HAMAP" id="MF_03004">
    <property type="entry name" value="eIF3e"/>
    <property type="match status" value="1"/>
</dbReference>
<dbReference type="GO" id="GO:0001732">
    <property type="term" value="P:formation of cytoplasmic translation initiation complex"/>
    <property type="evidence" value="ECO:0007669"/>
    <property type="project" value="UniProtKB-UniRule"/>
</dbReference>
<comment type="function">
    <text evidence="4">Component of the eukaryotic translation initiation factor 3 (eIF-3) complex, which is involved in protein synthesis of a specialized repertoire of mRNAs and, together with other initiation factors, stimulates binding of mRNA and methionyl-tRNAi to the 40S ribosome. The eIF-3 complex specifically targets and initiates translation of a subset of mRNAs involved in cell proliferation.</text>
</comment>
<dbReference type="GO" id="GO:0003743">
    <property type="term" value="F:translation initiation factor activity"/>
    <property type="evidence" value="ECO:0007669"/>
    <property type="project" value="UniProtKB-UniRule"/>
</dbReference>
<feature type="domain" description="PCI" evidence="6">
    <location>
        <begin position="171"/>
        <end position="354"/>
    </location>
</feature>
<dbReference type="CDD" id="cd21378">
    <property type="entry name" value="eIF3E"/>
    <property type="match status" value="1"/>
</dbReference>
<dbReference type="SMART" id="SM00088">
    <property type="entry name" value="PINT"/>
    <property type="match status" value="1"/>
</dbReference>
<dbReference type="Proteomes" id="UP000823388">
    <property type="component" value="Chromosome 2N"/>
</dbReference>
<keyword evidence="2 4" id="KW-0396">Initiation factor</keyword>
<organism evidence="7 8">
    <name type="scientific">Panicum virgatum</name>
    <name type="common">Blackwell switchgrass</name>
    <dbReference type="NCBI Taxonomy" id="38727"/>
    <lineage>
        <taxon>Eukaryota</taxon>
        <taxon>Viridiplantae</taxon>
        <taxon>Streptophyta</taxon>
        <taxon>Embryophyta</taxon>
        <taxon>Tracheophyta</taxon>
        <taxon>Spermatophyta</taxon>
        <taxon>Magnoliopsida</taxon>
        <taxon>Liliopsida</taxon>
        <taxon>Poales</taxon>
        <taxon>Poaceae</taxon>
        <taxon>PACMAD clade</taxon>
        <taxon>Panicoideae</taxon>
        <taxon>Panicodae</taxon>
        <taxon>Paniceae</taxon>
        <taxon>Panicinae</taxon>
        <taxon>Panicum</taxon>
        <taxon>Panicum sect. Hiantes</taxon>
    </lineage>
</organism>
<evidence type="ECO:0000256" key="5">
    <source>
        <dbReference type="PIRNR" id="PIRNR016255"/>
    </source>
</evidence>
<dbReference type="InterPro" id="IPR019010">
    <property type="entry name" value="eIF3e_N"/>
</dbReference>
<evidence type="ECO:0000313" key="8">
    <source>
        <dbReference type="Proteomes" id="UP000823388"/>
    </source>
</evidence>
<dbReference type="EMBL" id="CM029040">
    <property type="protein sequence ID" value="KAG2632785.1"/>
    <property type="molecule type" value="Genomic_DNA"/>
</dbReference>
<dbReference type="SUPFAM" id="SSF48452">
    <property type="entry name" value="TPR-like"/>
    <property type="match status" value="1"/>
</dbReference>
<evidence type="ECO:0000256" key="4">
    <source>
        <dbReference type="HAMAP-Rule" id="MF_03004"/>
    </source>
</evidence>
<dbReference type="PROSITE" id="PS50250">
    <property type="entry name" value="PCI"/>
    <property type="match status" value="1"/>
</dbReference>
<name>A0A8T0VEB3_PANVG</name>